<dbReference type="InterPro" id="IPR011703">
    <property type="entry name" value="ATPase_AAA-3"/>
</dbReference>
<comment type="similarity">
    <text evidence="3">Belongs to the MoxR family.</text>
</comment>
<dbReference type="SMART" id="SM00382">
    <property type="entry name" value="AAA"/>
    <property type="match status" value="1"/>
</dbReference>
<dbReference type="STRING" id="106634.TVD_05570"/>
<dbReference type="RefSeq" id="WP_018951743.1">
    <property type="nucleotide sequence ID" value="NZ_CP011367.1"/>
</dbReference>
<dbReference type="InterPro" id="IPR003593">
    <property type="entry name" value="AAA+_ATPase"/>
</dbReference>
<gene>
    <name evidence="5" type="ORF">TVD_05570</name>
</gene>
<dbReference type="Pfam" id="PF17863">
    <property type="entry name" value="AAA_lid_2"/>
    <property type="match status" value="1"/>
</dbReference>
<dbReference type="EMBL" id="CP011367">
    <property type="protein sequence ID" value="AKJ94865.1"/>
    <property type="molecule type" value="Genomic_DNA"/>
</dbReference>
<organism evidence="5 6">
    <name type="scientific">Thioalkalivibrio versutus</name>
    <dbReference type="NCBI Taxonomy" id="106634"/>
    <lineage>
        <taxon>Bacteria</taxon>
        <taxon>Pseudomonadati</taxon>
        <taxon>Pseudomonadota</taxon>
        <taxon>Gammaproteobacteria</taxon>
        <taxon>Chromatiales</taxon>
        <taxon>Ectothiorhodospiraceae</taxon>
        <taxon>Thioalkalivibrio</taxon>
    </lineage>
</organism>
<name>A0A0G3G0Z2_9GAMM</name>
<protein>
    <submittedName>
        <fullName evidence="5">ATPase AAA</fullName>
    </submittedName>
</protein>
<dbReference type="OrthoDB" id="9808397at2"/>
<evidence type="ECO:0000313" key="6">
    <source>
        <dbReference type="Proteomes" id="UP000064201"/>
    </source>
</evidence>
<evidence type="ECO:0000256" key="3">
    <source>
        <dbReference type="ARBA" id="ARBA00061607"/>
    </source>
</evidence>
<dbReference type="PATRIC" id="fig|106634.4.peg.1138"/>
<dbReference type="InterPro" id="IPR041628">
    <property type="entry name" value="ChlI/MoxR_AAA_lid"/>
</dbReference>
<dbReference type="InterPro" id="IPR002078">
    <property type="entry name" value="Sigma_54_int"/>
</dbReference>
<keyword evidence="1" id="KW-0547">Nucleotide-binding</keyword>
<dbReference type="AlphaFoldDB" id="A0A0G3G0Z2"/>
<reference evidence="5 6" key="1">
    <citation type="submission" date="2015-04" db="EMBL/GenBank/DDBJ databases">
        <title>Complete Sequence for the Genome of the Thioalkalivibrio versutus D301.</title>
        <authorList>
            <person name="Mu T."/>
            <person name="Zhou J."/>
            <person name="Xu X."/>
        </authorList>
    </citation>
    <scope>NUCLEOTIDE SEQUENCE [LARGE SCALE GENOMIC DNA]</scope>
    <source>
        <strain evidence="5 6">D301</strain>
    </source>
</reference>
<dbReference type="Proteomes" id="UP000064201">
    <property type="component" value="Chromosome"/>
</dbReference>
<dbReference type="PANTHER" id="PTHR42759">
    <property type="entry name" value="MOXR FAMILY PROTEIN"/>
    <property type="match status" value="1"/>
</dbReference>
<dbReference type="GO" id="GO:0006355">
    <property type="term" value="P:regulation of DNA-templated transcription"/>
    <property type="evidence" value="ECO:0007669"/>
    <property type="project" value="InterPro"/>
</dbReference>
<dbReference type="SUPFAM" id="SSF52540">
    <property type="entry name" value="P-loop containing nucleoside triphosphate hydrolases"/>
    <property type="match status" value="1"/>
</dbReference>
<dbReference type="GO" id="GO:0016887">
    <property type="term" value="F:ATP hydrolysis activity"/>
    <property type="evidence" value="ECO:0007669"/>
    <property type="project" value="InterPro"/>
</dbReference>
<evidence type="ECO:0000313" key="5">
    <source>
        <dbReference type="EMBL" id="AKJ94865.1"/>
    </source>
</evidence>
<keyword evidence="2" id="KW-0067">ATP-binding</keyword>
<evidence type="ECO:0000259" key="4">
    <source>
        <dbReference type="PROSITE" id="PS50045"/>
    </source>
</evidence>
<accession>A0A0G3G0Z2</accession>
<dbReference type="Pfam" id="PF07726">
    <property type="entry name" value="AAA_3"/>
    <property type="match status" value="1"/>
</dbReference>
<keyword evidence="6" id="KW-1185">Reference proteome</keyword>
<dbReference type="CDD" id="cd00009">
    <property type="entry name" value="AAA"/>
    <property type="match status" value="1"/>
</dbReference>
<dbReference type="Gene3D" id="3.40.50.300">
    <property type="entry name" value="P-loop containing nucleotide triphosphate hydrolases"/>
    <property type="match status" value="1"/>
</dbReference>
<dbReference type="InterPro" id="IPR027417">
    <property type="entry name" value="P-loop_NTPase"/>
</dbReference>
<dbReference type="InterPro" id="IPR050764">
    <property type="entry name" value="CbbQ/NirQ/NorQ/GpvN"/>
</dbReference>
<sequence>MSSAKDALQQVEHALNEVLLGKPEPVRLALACLLANGHLLIEDVPGVGKTTLAHALARAMNLEYQRVQFTSDLLPGDVLGVSIFEQASGQFRFHPGPIFTQVLLADEINRAPPKTQSALLEAMEERQASVEGATRELPVPFFVIATQNPEEQVGTHPLPESQLDRFLMRIQLGYPDAGAERALLERSGPAPAAAPVAESHPTPPRLVAPHQLREWQDRVAEVHAGAEVLDYLQGLISASRDRARFAHGLSPRAGLGLLRAARAHAFLEGRDYTTPDDIAHVLPAVAGHRVRAREPEAPERTVARLMECVPTP</sequence>
<evidence type="ECO:0000256" key="1">
    <source>
        <dbReference type="ARBA" id="ARBA00022741"/>
    </source>
</evidence>
<feature type="domain" description="Sigma-54 factor interaction" evidence="4">
    <location>
        <begin position="1"/>
        <end position="148"/>
    </location>
</feature>
<dbReference type="GO" id="GO:0005524">
    <property type="term" value="F:ATP binding"/>
    <property type="evidence" value="ECO:0007669"/>
    <property type="project" value="UniProtKB-KW"/>
</dbReference>
<dbReference type="PIRSF" id="PIRSF002849">
    <property type="entry name" value="AAA_ATPase_chaperone_MoxR_prd"/>
    <property type="match status" value="1"/>
</dbReference>
<dbReference type="FunFam" id="3.40.50.300:FF:000640">
    <property type="entry name" value="MoxR family ATPase"/>
    <property type="match status" value="1"/>
</dbReference>
<dbReference type="PANTHER" id="PTHR42759:SF5">
    <property type="entry name" value="METHANOL DEHYDROGENASE REGULATOR"/>
    <property type="match status" value="1"/>
</dbReference>
<dbReference type="KEGG" id="tvr:TVD_05570"/>
<evidence type="ECO:0000256" key="2">
    <source>
        <dbReference type="ARBA" id="ARBA00022840"/>
    </source>
</evidence>
<dbReference type="Gene3D" id="1.10.8.80">
    <property type="entry name" value="Magnesium chelatase subunit I, C-Terminal domain"/>
    <property type="match status" value="1"/>
</dbReference>
<proteinExistence type="inferred from homology"/>
<dbReference type="PROSITE" id="PS50045">
    <property type="entry name" value="SIGMA54_INTERACT_4"/>
    <property type="match status" value="1"/>
</dbReference>